<dbReference type="STRING" id="930992.A0A0C9ZJS5"/>
<evidence type="ECO:0000313" key="2">
    <source>
        <dbReference type="Proteomes" id="UP000054485"/>
    </source>
</evidence>
<evidence type="ECO:0000313" key="1">
    <source>
        <dbReference type="EMBL" id="KIK37730.1"/>
    </source>
</evidence>
<accession>A0A0C9ZJS5</accession>
<dbReference type="Proteomes" id="UP000054485">
    <property type="component" value="Unassembled WGS sequence"/>
</dbReference>
<gene>
    <name evidence="1" type="ORF">CY34DRAFT_92256</name>
</gene>
<keyword evidence="2" id="KW-1185">Reference proteome</keyword>
<organism evidence="1 2">
    <name type="scientific">Suillus luteus UH-Slu-Lm8-n1</name>
    <dbReference type="NCBI Taxonomy" id="930992"/>
    <lineage>
        <taxon>Eukaryota</taxon>
        <taxon>Fungi</taxon>
        <taxon>Dikarya</taxon>
        <taxon>Basidiomycota</taxon>
        <taxon>Agaricomycotina</taxon>
        <taxon>Agaricomycetes</taxon>
        <taxon>Agaricomycetidae</taxon>
        <taxon>Boletales</taxon>
        <taxon>Suillineae</taxon>
        <taxon>Suillaceae</taxon>
        <taxon>Suillus</taxon>
    </lineage>
</organism>
<dbReference type="AlphaFoldDB" id="A0A0C9ZJS5"/>
<proteinExistence type="predicted"/>
<protein>
    <submittedName>
        <fullName evidence="1">Uncharacterized protein</fullName>
    </submittedName>
</protein>
<reference evidence="2" key="2">
    <citation type="submission" date="2015-01" db="EMBL/GenBank/DDBJ databases">
        <title>Evolutionary Origins and Diversification of the Mycorrhizal Mutualists.</title>
        <authorList>
            <consortium name="DOE Joint Genome Institute"/>
            <consortium name="Mycorrhizal Genomics Consortium"/>
            <person name="Kohler A."/>
            <person name="Kuo A."/>
            <person name="Nagy L.G."/>
            <person name="Floudas D."/>
            <person name="Copeland A."/>
            <person name="Barry K.W."/>
            <person name="Cichocki N."/>
            <person name="Veneault-Fourrey C."/>
            <person name="LaButti K."/>
            <person name="Lindquist E.A."/>
            <person name="Lipzen A."/>
            <person name="Lundell T."/>
            <person name="Morin E."/>
            <person name="Murat C."/>
            <person name="Riley R."/>
            <person name="Ohm R."/>
            <person name="Sun H."/>
            <person name="Tunlid A."/>
            <person name="Henrissat B."/>
            <person name="Grigoriev I.V."/>
            <person name="Hibbett D.S."/>
            <person name="Martin F."/>
        </authorList>
    </citation>
    <scope>NUCLEOTIDE SEQUENCE [LARGE SCALE GENOMIC DNA]</scope>
    <source>
        <strain evidence="2">UH-Slu-Lm8-n1</strain>
    </source>
</reference>
<dbReference type="EMBL" id="KN835433">
    <property type="protein sequence ID" value="KIK37730.1"/>
    <property type="molecule type" value="Genomic_DNA"/>
</dbReference>
<name>A0A0C9ZJS5_9AGAM</name>
<dbReference type="InParanoid" id="A0A0C9ZJS5"/>
<sequence>MTVEGRSAFGGEWVEGCVKALWSGIFGISVDLIPWVGRLPRVVCGRSEPPLSSVVKSEQEEGERVHVDAAPGEWIAARYSGKGTVHAWLSRKALAGMVLEREVEEWFLDIMRATEKRWKKGKARIYWMRGVVHMCANIDR</sequence>
<reference evidence="1 2" key="1">
    <citation type="submission" date="2014-04" db="EMBL/GenBank/DDBJ databases">
        <authorList>
            <consortium name="DOE Joint Genome Institute"/>
            <person name="Kuo A."/>
            <person name="Ruytinx J."/>
            <person name="Rineau F."/>
            <person name="Colpaert J."/>
            <person name="Kohler A."/>
            <person name="Nagy L.G."/>
            <person name="Floudas D."/>
            <person name="Copeland A."/>
            <person name="Barry K.W."/>
            <person name="Cichocki N."/>
            <person name="Veneault-Fourrey C."/>
            <person name="LaButti K."/>
            <person name="Lindquist E.A."/>
            <person name="Lipzen A."/>
            <person name="Lundell T."/>
            <person name="Morin E."/>
            <person name="Murat C."/>
            <person name="Sun H."/>
            <person name="Tunlid A."/>
            <person name="Henrissat B."/>
            <person name="Grigoriev I.V."/>
            <person name="Hibbett D.S."/>
            <person name="Martin F."/>
            <person name="Nordberg H.P."/>
            <person name="Cantor M.N."/>
            <person name="Hua S.X."/>
        </authorList>
    </citation>
    <scope>NUCLEOTIDE SEQUENCE [LARGE SCALE GENOMIC DNA]</scope>
    <source>
        <strain evidence="1 2">UH-Slu-Lm8-n1</strain>
    </source>
</reference>
<dbReference type="OrthoDB" id="429143at2759"/>
<dbReference type="HOGENOM" id="CLU_1836468_0_0_1"/>